<proteinExistence type="predicted"/>
<dbReference type="Proteomes" id="UP001415857">
    <property type="component" value="Unassembled WGS sequence"/>
</dbReference>
<accession>A0AAP0NGG0</accession>
<reference evidence="2 3" key="1">
    <citation type="journal article" date="2024" name="Plant J.">
        <title>Genome sequences and population genomics reveal climatic adaptation and genomic divergence between two closely related sweetgum species.</title>
        <authorList>
            <person name="Xu W.Q."/>
            <person name="Ren C.Q."/>
            <person name="Zhang X.Y."/>
            <person name="Comes H.P."/>
            <person name="Liu X.H."/>
            <person name="Li Y.G."/>
            <person name="Kettle C.J."/>
            <person name="Jalonen R."/>
            <person name="Gaisberger H."/>
            <person name="Ma Y.Z."/>
            <person name="Qiu Y.X."/>
        </authorList>
    </citation>
    <scope>NUCLEOTIDE SEQUENCE [LARGE SCALE GENOMIC DNA]</scope>
    <source>
        <strain evidence="2">Hangzhou</strain>
    </source>
</reference>
<feature type="compositionally biased region" description="Acidic residues" evidence="1">
    <location>
        <begin position="60"/>
        <end position="73"/>
    </location>
</feature>
<evidence type="ECO:0000313" key="3">
    <source>
        <dbReference type="Proteomes" id="UP001415857"/>
    </source>
</evidence>
<sequence length="155" mass="16899">MTVKTVNETQGKISACDVQKSNEFQSPELSMKSGKLDGINDGEKLNGLRVVEKSKVCGEVETDQESGGSEEEFESPKSVAKVGRWRKRVACVHSQVARIREEDSHLGEDIGEGLSAKDKIASGHHVASPMDFVLFSRPILPSSPLSGKTPVRRLH</sequence>
<organism evidence="2 3">
    <name type="scientific">Liquidambar formosana</name>
    <name type="common">Formosan gum</name>
    <dbReference type="NCBI Taxonomy" id="63359"/>
    <lineage>
        <taxon>Eukaryota</taxon>
        <taxon>Viridiplantae</taxon>
        <taxon>Streptophyta</taxon>
        <taxon>Embryophyta</taxon>
        <taxon>Tracheophyta</taxon>
        <taxon>Spermatophyta</taxon>
        <taxon>Magnoliopsida</taxon>
        <taxon>eudicotyledons</taxon>
        <taxon>Gunneridae</taxon>
        <taxon>Pentapetalae</taxon>
        <taxon>Saxifragales</taxon>
        <taxon>Altingiaceae</taxon>
        <taxon>Liquidambar</taxon>
    </lineage>
</organism>
<dbReference type="AlphaFoldDB" id="A0AAP0NGG0"/>
<evidence type="ECO:0000313" key="2">
    <source>
        <dbReference type="EMBL" id="KAK9272897.1"/>
    </source>
</evidence>
<comment type="caution">
    <text evidence="2">The sequence shown here is derived from an EMBL/GenBank/DDBJ whole genome shotgun (WGS) entry which is preliminary data.</text>
</comment>
<protein>
    <submittedName>
        <fullName evidence="2">Uncharacterized protein</fullName>
    </submittedName>
</protein>
<gene>
    <name evidence="2" type="ORF">L1049_003276</name>
</gene>
<name>A0AAP0NGG0_LIQFO</name>
<evidence type="ECO:0000256" key="1">
    <source>
        <dbReference type="SAM" id="MobiDB-lite"/>
    </source>
</evidence>
<dbReference type="EMBL" id="JBBPBK010000013">
    <property type="protein sequence ID" value="KAK9272897.1"/>
    <property type="molecule type" value="Genomic_DNA"/>
</dbReference>
<keyword evidence="3" id="KW-1185">Reference proteome</keyword>
<feature type="region of interest" description="Disordered" evidence="1">
    <location>
        <begin position="58"/>
        <end position="79"/>
    </location>
</feature>